<evidence type="ECO:0000313" key="2">
    <source>
        <dbReference type="Proteomes" id="UP000509241"/>
    </source>
</evidence>
<dbReference type="Gene3D" id="3.40.720.10">
    <property type="entry name" value="Alkaline Phosphatase, subunit A"/>
    <property type="match status" value="1"/>
</dbReference>
<organism evidence="1 2">
    <name type="scientific">Natrinema halophilum</name>
    <dbReference type="NCBI Taxonomy" id="1699371"/>
    <lineage>
        <taxon>Archaea</taxon>
        <taxon>Methanobacteriati</taxon>
        <taxon>Methanobacteriota</taxon>
        <taxon>Stenosarchaea group</taxon>
        <taxon>Halobacteria</taxon>
        <taxon>Halobacteriales</taxon>
        <taxon>Natrialbaceae</taxon>
        <taxon>Natrinema</taxon>
    </lineage>
</organism>
<accession>A0A7D5GQ77</accession>
<evidence type="ECO:0008006" key="3">
    <source>
        <dbReference type="Google" id="ProtNLM"/>
    </source>
</evidence>
<name>A0A7D5GQ77_9EURY</name>
<gene>
    <name evidence="1" type="ORF">HYG82_08515</name>
</gene>
<reference evidence="1 2" key="1">
    <citation type="submission" date="2020-07" db="EMBL/GenBank/DDBJ databases">
        <authorList>
            <person name="Cui H."/>
        </authorList>
    </citation>
    <scope>NUCLEOTIDE SEQUENCE [LARGE SCALE GENOMIC DNA]</scope>
    <source>
        <strain evidence="1 2">YPL8</strain>
    </source>
</reference>
<dbReference type="InterPro" id="IPR017850">
    <property type="entry name" value="Alkaline_phosphatase_core_sf"/>
</dbReference>
<dbReference type="Proteomes" id="UP000509241">
    <property type="component" value="Chromosome"/>
</dbReference>
<dbReference type="SUPFAM" id="SSF53649">
    <property type="entry name" value="Alkaline phosphatase-like"/>
    <property type="match status" value="1"/>
</dbReference>
<dbReference type="KEGG" id="haly:HYG82_08515"/>
<keyword evidence="2" id="KW-1185">Reference proteome</keyword>
<proteinExistence type="predicted"/>
<dbReference type="AlphaFoldDB" id="A0A7D5GQ77"/>
<sequence length="253" mass="28649">MLDTCRVDALQEVAPEYDFLPSEIDSTRSVGSKTVEWMQKTFTPAYRDEMARTAYVTFNPNSEEELDPSWFQHLDEVWRTDWNAAEGGVPPRPVTDRAIAAHRELSPDRLMVHYKQPHTPYPQFEKLDPVNEVDDDANDRSGPFGALIEGRVTREELWGAYLDDLRLALDDIALLLESLDADRVVITADHGECFGEWGLYGHHGWVPAPELVSVPWVVTSAENTADYEPETDLNATVDQEDVDDKLRALGYKA</sequence>
<evidence type="ECO:0000313" key="1">
    <source>
        <dbReference type="EMBL" id="QLG51173.1"/>
    </source>
</evidence>
<dbReference type="EMBL" id="CP058601">
    <property type="protein sequence ID" value="QLG51173.1"/>
    <property type="molecule type" value="Genomic_DNA"/>
</dbReference>
<protein>
    <recommendedName>
        <fullName evidence="3">Sulfatase</fullName>
    </recommendedName>
</protein>